<accession>A0A375ISV8</accession>
<organism evidence="1 2">
    <name type="scientific">Cupriavidus taiwanensis</name>
    <dbReference type="NCBI Taxonomy" id="164546"/>
    <lineage>
        <taxon>Bacteria</taxon>
        <taxon>Pseudomonadati</taxon>
        <taxon>Pseudomonadota</taxon>
        <taxon>Betaproteobacteria</taxon>
        <taxon>Burkholderiales</taxon>
        <taxon>Burkholderiaceae</taxon>
        <taxon>Cupriavidus</taxon>
    </lineage>
</organism>
<gene>
    <name evidence="1" type="ORF">CT19425_P60019</name>
</gene>
<dbReference type="Proteomes" id="UP000255505">
    <property type="component" value="Plasmid III"/>
</dbReference>
<dbReference type="NCBIfam" id="NF033819">
    <property type="entry name" value="IS66_TnpB"/>
    <property type="match status" value="1"/>
</dbReference>
<sequence length="72" mass="7814">MMPGLPAGTRVWLAAGLTDMRSGFNNLAAKGQTVLERDPFSSHVFVFSGRRGDLVKVLWWSGDAMCLADETA</sequence>
<dbReference type="InterPro" id="IPR008878">
    <property type="entry name" value="Transposase_IS66_Orf2"/>
</dbReference>
<proteinExistence type="predicted"/>
<geneLocation type="plasmid" evidence="1">
    <name>III</name>
</geneLocation>
<evidence type="ECO:0000313" key="1">
    <source>
        <dbReference type="EMBL" id="SPK77657.1"/>
    </source>
</evidence>
<dbReference type="Pfam" id="PF05717">
    <property type="entry name" value="TnpB_IS66"/>
    <property type="match status" value="1"/>
</dbReference>
<dbReference type="EMBL" id="LT991978">
    <property type="protein sequence ID" value="SPK77657.1"/>
    <property type="molecule type" value="Genomic_DNA"/>
</dbReference>
<dbReference type="PANTHER" id="PTHR36455:SF1">
    <property type="entry name" value="BLR8292 PROTEIN"/>
    <property type="match status" value="1"/>
</dbReference>
<dbReference type="PANTHER" id="PTHR36455">
    <property type="match status" value="1"/>
</dbReference>
<evidence type="ECO:0008006" key="3">
    <source>
        <dbReference type="Google" id="ProtNLM"/>
    </source>
</evidence>
<protein>
    <recommendedName>
        <fullName evidence="3">Transposase</fullName>
    </recommendedName>
</protein>
<dbReference type="AlphaFoldDB" id="A0A375ISV8"/>
<evidence type="ECO:0000313" key="2">
    <source>
        <dbReference type="Proteomes" id="UP000255505"/>
    </source>
</evidence>
<reference evidence="1 2" key="1">
    <citation type="submission" date="2018-01" db="EMBL/GenBank/DDBJ databases">
        <authorList>
            <person name="Gaut B.S."/>
            <person name="Morton B.R."/>
            <person name="Clegg M.T."/>
            <person name="Duvall M.R."/>
        </authorList>
    </citation>
    <scope>NUCLEOTIDE SEQUENCE [LARGE SCALE GENOMIC DNA]</scope>
    <source>
        <strain evidence="1">Cupriavidus taiwanensis LMG 19425</strain>
        <plasmid evidence="2">Plasmid iii</plasmid>
    </source>
</reference>
<keyword evidence="1" id="KW-0614">Plasmid</keyword>
<name>A0A375ISV8_9BURK</name>